<evidence type="ECO:0000256" key="3">
    <source>
        <dbReference type="PIRSR" id="PIRSR029792-1"/>
    </source>
</evidence>
<sequence>MSFARELELLQVHCQGEIGKVIVGGAPPIPGATALDMMNHINEVDDSLRRFVAFEPRAGVAMSVNLLIPPTRPDADAGFIVLQADRAHPMSGSNCICVVTALLESGRVAMREPETVVRLDTPAGLVTARARCSNGRCLSVSLDNVPSFVEALDCAVETPRWGTIRADVAFGGVFYAIVDVGQVGLSIDPAYARELAEAGIELKSILASQVSVCHPELDGVGGIAYVMFRDREPDGAIRTCTTLKPGRVDRSPCGTGSSANLAVLHAKGEVRVGDARRSRSIIGGEFLAEAIGETNVAGRPAVLPRITGRGWIYGREFMRLDRDDPFPQGFALSDTWGPQVGDLSRDRK</sequence>
<feature type="active site" description="Proton acceptor" evidence="3">
    <location>
        <position position="91"/>
    </location>
</feature>
<comment type="caution">
    <text evidence="5">The sequence shown here is derived from an EMBL/GenBank/DDBJ whole genome shotgun (WGS) entry which is preliminary data.</text>
</comment>
<accession>A0A7V7PN78</accession>
<proteinExistence type="inferred from homology"/>
<reference evidence="5 6" key="1">
    <citation type="submission" date="2019-09" db="EMBL/GenBank/DDBJ databases">
        <title>YIM 132180 draft genome.</title>
        <authorList>
            <person name="Zhang K."/>
        </authorList>
    </citation>
    <scope>NUCLEOTIDE SEQUENCE [LARGE SCALE GENOMIC DNA]</scope>
    <source>
        <strain evidence="5 6">YIM 132180</strain>
    </source>
</reference>
<dbReference type="GO" id="GO:0047580">
    <property type="term" value="F:4-hydroxyproline epimerase activity"/>
    <property type="evidence" value="ECO:0007669"/>
    <property type="project" value="TreeGrafter"/>
</dbReference>
<feature type="binding site" evidence="4">
    <location>
        <position position="249"/>
    </location>
    <ligand>
        <name>substrate</name>
    </ligand>
</feature>
<dbReference type="SFLD" id="SFLDS00028">
    <property type="entry name" value="Proline_Racemase"/>
    <property type="match status" value="1"/>
</dbReference>
<dbReference type="InterPro" id="IPR008794">
    <property type="entry name" value="Pro_racemase_fam"/>
</dbReference>
<dbReference type="GO" id="GO:0050346">
    <property type="term" value="F:trans-L-3-hydroxyproline dehydratase activity"/>
    <property type="evidence" value="ECO:0007669"/>
    <property type="project" value="UniProtKB-ARBA"/>
</dbReference>
<evidence type="ECO:0000313" key="5">
    <source>
        <dbReference type="EMBL" id="KAB0679067.1"/>
    </source>
</evidence>
<dbReference type="PANTHER" id="PTHR33442:SF5">
    <property type="entry name" value="BIFUNCTIONAL TRANS-3-HYDROXY-L-PROLINE DEHYDRATASE_2-EPIMERASE"/>
    <property type="match status" value="1"/>
</dbReference>
<feature type="binding site" evidence="4">
    <location>
        <position position="83"/>
    </location>
    <ligand>
        <name>substrate</name>
    </ligand>
</feature>
<evidence type="ECO:0000256" key="2">
    <source>
        <dbReference type="ARBA" id="ARBA00023235"/>
    </source>
</evidence>
<keyword evidence="6" id="KW-1185">Reference proteome</keyword>
<evidence type="ECO:0000313" key="6">
    <source>
        <dbReference type="Proteomes" id="UP000432089"/>
    </source>
</evidence>
<dbReference type="PIRSF" id="PIRSF029792">
    <property type="entry name" value="Pro_racemase"/>
    <property type="match status" value="1"/>
</dbReference>
<dbReference type="Gene3D" id="3.10.310.10">
    <property type="entry name" value="Diaminopimelate Epimerase, Chain A, domain 1"/>
    <property type="match status" value="2"/>
</dbReference>
<name>A0A7V7PN78_9HYPH</name>
<protein>
    <submittedName>
        <fullName evidence="5">Proline racemase</fullName>
    </submittedName>
</protein>
<dbReference type="PANTHER" id="PTHR33442">
    <property type="entry name" value="TRANS-3-HYDROXY-L-PROLINE DEHYDRATASE"/>
    <property type="match status" value="1"/>
</dbReference>
<dbReference type="Proteomes" id="UP000432089">
    <property type="component" value="Unassembled WGS sequence"/>
</dbReference>
<dbReference type="SUPFAM" id="SSF54506">
    <property type="entry name" value="Diaminopimelate epimerase-like"/>
    <property type="match status" value="1"/>
</dbReference>
<feature type="binding site" evidence="4">
    <location>
        <begin position="92"/>
        <end position="93"/>
    </location>
    <ligand>
        <name>substrate</name>
    </ligand>
</feature>
<feature type="active site" description="Proton donor" evidence="3">
    <location>
        <position position="253"/>
    </location>
</feature>
<gene>
    <name evidence="5" type="ORF">F6X38_14325</name>
</gene>
<dbReference type="FunFam" id="3.10.310.10:FF:000005">
    <property type="entry name" value="Proline racemase"/>
    <property type="match status" value="1"/>
</dbReference>
<evidence type="ECO:0000256" key="1">
    <source>
        <dbReference type="ARBA" id="ARBA00007529"/>
    </source>
</evidence>
<organism evidence="5 6">
    <name type="scientific">Plantimonas leprariae</name>
    <dbReference type="NCBI Taxonomy" id="2615207"/>
    <lineage>
        <taxon>Bacteria</taxon>
        <taxon>Pseudomonadati</taxon>
        <taxon>Pseudomonadota</taxon>
        <taxon>Alphaproteobacteria</taxon>
        <taxon>Hyphomicrobiales</taxon>
        <taxon>Aurantimonadaceae</taxon>
        <taxon>Plantimonas</taxon>
    </lineage>
</organism>
<comment type="similarity">
    <text evidence="1">Belongs to the proline racemase family.</text>
</comment>
<dbReference type="EMBL" id="VZDO01000011">
    <property type="protein sequence ID" value="KAB0679067.1"/>
    <property type="molecule type" value="Genomic_DNA"/>
</dbReference>
<evidence type="ECO:0000256" key="4">
    <source>
        <dbReference type="PIRSR" id="PIRSR029792-2"/>
    </source>
</evidence>
<dbReference type="RefSeq" id="WP_150970688.1">
    <property type="nucleotide sequence ID" value="NZ_VZDO01000011.1"/>
</dbReference>
<feature type="binding site" evidence="4">
    <location>
        <begin position="254"/>
        <end position="255"/>
    </location>
    <ligand>
        <name>substrate</name>
    </ligand>
</feature>
<keyword evidence="2" id="KW-0413">Isomerase</keyword>
<dbReference type="AlphaFoldDB" id="A0A7V7PN78"/>
<dbReference type="Pfam" id="PF05544">
    <property type="entry name" value="Pro_racemase"/>
    <property type="match status" value="1"/>
</dbReference>